<feature type="transmembrane region" description="Helical" evidence="12">
    <location>
        <begin position="61"/>
        <end position="87"/>
    </location>
</feature>
<evidence type="ECO:0000256" key="2">
    <source>
        <dbReference type="ARBA" id="ARBA00010663"/>
    </source>
</evidence>
<dbReference type="AlphaFoldDB" id="A0A1D2MFK4"/>
<evidence type="ECO:0000313" key="14">
    <source>
        <dbReference type="EMBL" id="ODM91776.1"/>
    </source>
</evidence>
<dbReference type="PANTHER" id="PTHR24248">
    <property type="entry name" value="ADRENERGIC RECEPTOR-RELATED G-PROTEIN COUPLED RECEPTOR"/>
    <property type="match status" value="1"/>
</dbReference>
<evidence type="ECO:0000256" key="10">
    <source>
        <dbReference type="ARBA" id="ARBA00023224"/>
    </source>
</evidence>
<evidence type="ECO:0000256" key="9">
    <source>
        <dbReference type="ARBA" id="ARBA00023170"/>
    </source>
</evidence>
<evidence type="ECO:0000256" key="8">
    <source>
        <dbReference type="ARBA" id="ARBA00023157"/>
    </source>
</evidence>
<dbReference type="InterPro" id="IPR017452">
    <property type="entry name" value="GPCR_Rhodpsn_7TM"/>
</dbReference>
<keyword evidence="3" id="KW-1003">Cell membrane</keyword>
<name>A0A1D2MFK4_ORCCI</name>
<feature type="transmembrane region" description="Helical" evidence="12">
    <location>
        <begin position="20"/>
        <end position="41"/>
    </location>
</feature>
<dbReference type="GO" id="GO:0071880">
    <property type="term" value="P:adenylate cyclase-activating adrenergic receptor signaling pathway"/>
    <property type="evidence" value="ECO:0007669"/>
    <property type="project" value="TreeGrafter"/>
</dbReference>
<evidence type="ECO:0000256" key="3">
    <source>
        <dbReference type="ARBA" id="ARBA00022475"/>
    </source>
</evidence>
<dbReference type="STRING" id="48709.A0A1D2MFK4"/>
<dbReference type="OrthoDB" id="5956310at2759"/>
<protein>
    <submittedName>
        <fullName evidence="14">5-hydroxytryptamine receptor</fullName>
    </submittedName>
</protein>
<evidence type="ECO:0000313" key="15">
    <source>
        <dbReference type="Proteomes" id="UP000094527"/>
    </source>
</evidence>
<dbReference type="GO" id="GO:0005886">
    <property type="term" value="C:plasma membrane"/>
    <property type="evidence" value="ECO:0007669"/>
    <property type="project" value="UniProtKB-SubCell"/>
</dbReference>
<dbReference type="PANTHER" id="PTHR24248:SF199">
    <property type="entry name" value="IP13425P-RELATED"/>
    <property type="match status" value="1"/>
</dbReference>
<dbReference type="InterPro" id="IPR000276">
    <property type="entry name" value="GPCR_Rhodpsn"/>
</dbReference>
<feature type="transmembrane region" description="Helical" evidence="12">
    <location>
        <begin position="225"/>
        <end position="246"/>
    </location>
</feature>
<evidence type="ECO:0000256" key="5">
    <source>
        <dbReference type="ARBA" id="ARBA00022989"/>
    </source>
</evidence>
<dbReference type="EMBL" id="LJIJ01001424">
    <property type="protein sequence ID" value="ODM91776.1"/>
    <property type="molecule type" value="Genomic_DNA"/>
</dbReference>
<keyword evidence="10" id="KW-0807">Transducer</keyword>
<dbReference type="Pfam" id="PF00001">
    <property type="entry name" value="7tm_1"/>
    <property type="match status" value="1"/>
</dbReference>
<sequence>MIYWAVTDIDYIHQRSPQRILTMIGIIWALSLLISLAQRGFEDDKWEANIEANECVVNQELGYQIFATLSSFYVPLAVILFLYYRIYQAARKRIRRRRPPPAHTLLPRPAAETSLITQASSSNPSPEKTALLNNCGGGKNSTDGGTANANAGSSEGNNTTGGPVASAGIEGEWARECDKCSLFLQASNLSTSTAGVTPEVTPVRKTKKLRESGESKREKKAAKTLAIITGAFIMCWLPFFIMALVASACKSCNVSKNLMTLILWLGYFNSTLNPLSTPFSLPSFDSLSKRFCLGSSTGKVERSLCNEEKFIKTMILTFT</sequence>
<dbReference type="SUPFAM" id="SSF81321">
    <property type="entry name" value="Family A G protein-coupled receptor-like"/>
    <property type="match status" value="1"/>
</dbReference>
<evidence type="ECO:0000259" key="13">
    <source>
        <dbReference type="PROSITE" id="PS50262"/>
    </source>
</evidence>
<keyword evidence="6" id="KW-0297">G-protein coupled receptor</keyword>
<feature type="compositionally biased region" description="Polar residues" evidence="11">
    <location>
        <begin position="115"/>
        <end position="126"/>
    </location>
</feature>
<evidence type="ECO:0000256" key="6">
    <source>
        <dbReference type="ARBA" id="ARBA00023040"/>
    </source>
</evidence>
<dbReference type="PROSITE" id="PS50262">
    <property type="entry name" value="G_PROTEIN_RECEP_F1_2"/>
    <property type="match status" value="1"/>
</dbReference>
<dbReference type="Proteomes" id="UP000094527">
    <property type="component" value="Unassembled WGS sequence"/>
</dbReference>
<keyword evidence="15" id="KW-1185">Reference proteome</keyword>
<dbReference type="OMA" id="NIEANEC"/>
<gene>
    <name evidence="14" type="ORF">Ocin01_14906</name>
</gene>
<feature type="compositionally biased region" description="Low complexity" evidence="11">
    <location>
        <begin position="140"/>
        <end position="158"/>
    </location>
</feature>
<feature type="region of interest" description="Disordered" evidence="11">
    <location>
        <begin position="115"/>
        <end position="165"/>
    </location>
</feature>
<comment type="caution">
    <text evidence="14">The sequence shown here is derived from an EMBL/GenBank/DDBJ whole genome shotgun (WGS) entry which is preliminary data.</text>
</comment>
<evidence type="ECO:0000256" key="12">
    <source>
        <dbReference type="SAM" id="Phobius"/>
    </source>
</evidence>
<reference evidence="14 15" key="1">
    <citation type="journal article" date="2016" name="Genome Biol. Evol.">
        <title>Gene Family Evolution Reflects Adaptation to Soil Environmental Stressors in the Genome of the Collembolan Orchesella cincta.</title>
        <authorList>
            <person name="Faddeeva-Vakhrusheva A."/>
            <person name="Derks M.F."/>
            <person name="Anvar S.Y."/>
            <person name="Agamennone V."/>
            <person name="Suring W."/>
            <person name="Smit S."/>
            <person name="van Straalen N.M."/>
            <person name="Roelofs D."/>
        </authorList>
    </citation>
    <scope>NUCLEOTIDE SEQUENCE [LARGE SCALE GENOMIC DNA]</scope>
    <source>
        <tissue evidence="14">Mixed pool</tissue>
    </source>
</reference>
<evidence type="ECO:0000256" key="4">
    <source>
        <dbReference type="ARBA" id="ARBA00022692"/>
    </source>
</evidence>
<proteinExistence type="inferred from homology"/>
<accession>A0A1D2MFK4</accession>
<keyword evidence="8" id="KW-1015">Disulfide bond</keyword>
<comment type="subcellular location">
    <subcellularLocation>
        <location evidence="1">Cell membrane</location>
        <topology evidence="1">Multi-pass membrane protein</topology>
    </subcellularLocation>
</comment>
<comment type="similarity">
    <text evidence="2">Belongs to the G-protein coupled receptor 1 family.</text>
</comment>
<dbReference type="Gene3D" id="1.20.1070.10">
    <property type="entry name" value="Rhodopsin 7-helix transmembrane proteins"/>
    <property type="match status" value="2"/>
</dbReference>
<feature type="domain" description="G-protein coupled receptors family 1 profile" evidence="13">
    <location>
        <begin position="1"/>
        <end position="277"/>
    </location>
</feature>
<keyword evidence="7 12" id="KW-0472">Membrane</keyword>
<organism evidence="14 15">
    <name type="scientific">Orchesella cincta</name>
    <name type="common">Springtail</name>
    <name type="synonym">Podura cincta</name>
    <dbReference type="NCBI Taxonomy" id="48709"/>
    <lineage>
        <taxon>Eukaryota</taxon>
        <taxon>Metazoa</taxon>
        <taxon>Ecdysozoa</taxon>
        <taxon>Arthropoda</taxon>
        <taxon>Hexapoda</taxon>
        <taxon>Collembola</taxon>
        <taxon>Entomobryomorpha</taxon>
        <taxon>Entomobryoidea</taxon>
        <taxon>Orchesellidae</taxon>
        <taxon>Orchesellinae</taxon>
        <taxon>Orchesella</taxon>
    </lineage>
</organism>
<keyword evidence="9 14" id="KW-0675">Receptor</keyword>
<evidence type="ECO:0000256" key="7">
    <source>
        <dbReference type="ARBA" id="ARBA00023136"/>
    </source>
</evidence>
<dbReference type="PRINTS" id="PR00237">
    <property type="entry name" value="GPCRRHODOPSN"/>
</dbReference>
<keyword evidence="5 12" id="KW-1133">Transmembrane helix</keyword>
<dbReference type="GO" id="GO:0043410">
    <property type="term" value="P:positive regulation of MAPK cascade"/>
    <property type="evidence" value="ECO:0007669"/>
    <property type="project" value="TreeGrafter"/>
</dbReference>
<evidence type="ECO:0000256" key="1">
    <source>
        <dbReference type="ARBA" id="ARBA00004651"/>
    </source>
</evidence>
<evidence type="ECO:0000256" key="11">
    <source>
        <dbReference type="SAM" id="MobiDB-lite"/>
    </source>
</evidence>
<keyword evidence="4 12" id="KW-0812">Transmembrane</keyword>
<dbReference type="GO" id="GO:0004993">
    <property type="term" value="F:G protein-coupled serotonin receptor activity"/>
    <property type="evidence" value="ECO:0007669"/>
    <property type="project" value="UniProtKB-ARBA"/>
</dbReference>